<sequence length="59" mass="7028">MTGCRHVRVRPIIVGRIKQWRFVFESAGYRFDAESGRVLCFCCDPERFWKYVGPMRKGE</sequence>
<dbReference type="EMBL" id="PPTU01000017">
    <property type="protein sequence ID" value="RDB68873.1"/>
    <property type="molecule type" value="Genomic_DNA"/>
</dbReference>
<protein>
    <submittedName>
        <fullName evidence="1">AraC family transcriptional regulator</fullName>
    </submittedName>
</protein>
<reference evidence="1 2" key="1">
    <citation type="journal article" date="2018" name="Elife">
        <title>Discovery and characterization of a prevalent human gut bacterial enzyme sufficient for the inactivation of a family of plant toxins.</title>
        <authorList>
            <person name="Koppel N."/>
            <person name="Bisanz J.E."/>
            <person name="Pandelia M.E."/>
            <person name="Turnbaugh P.J."/>
            <person name="Balskus E.P."/>
        </authorList>
    </citation>
    <scope>NUCLEOTIDE SEQUENCE [LARGE SCALE GENOMIC DNA]</scope>
    <source>
        <strain evidence="1 2">W1 BHI 6</strain>
    </source>
</reference>
<comment type="caution">
    <text evidence="1">The sequence shown here is derived from an EMBL/GenBank/DDBJ whole genome shotgun (WGS) entry which is preliminary data.</text>
</comment>
<dbReference type="AlphaFoldDB" id="A0A369MD77"/>
<dbReference type="Proteomes" id="UP000253970">
    <property type="component" value="Unassembled WGS sequence"/>
</dbReference>
<proteinExistence type="predicted"/>
<evidence type="ECO:0000313" key="2">
    <source>
        <dbReference type="Proteomes" id="UP000253970"/>
    </source>
</evidence>
<organism evidence="1 2">
    <name type="scientific">Eggerthella lenta</name>
    <name type="common">Eubacterium lentum</name>
    <dbReference type="NCBI Taxonomy" id="84112"/>
    <lineage>
        <taxon>Bacteria</taxon>
        <taxon>Bacillati</taxon>
        <taxon>Actinomycetota</taxon>
        <taxon>Coriobacteriia</taxon>
        <taxon>Eggerthellales</taxon>
        <taxon>Eggerthellaceae</taxon>
        <taxon>Eggerthella</taxon>
    </lineage>
</organism>
<gene>
    <name evidence="1" type="ORF">C1875_10965</name>
</gene>
<accession>A0A369MD77</accession>
<name>A0A369MD77_EGGLN</name>
<evidence type="ECO:0000313" key="1">
    <source>
        <dbReference type="EMBL" id="RDB68873.1"/>
    </source>
</evidence>